<accession>A0A2N5CJE0</accession>
<proteinExistence type="predicted"/>
<organism evidence="1 2">
    <name type="scientific">Cupriavidus pauculus</name>
    <dbReference type="NCBI Taxonomy" id="82633"/>
    <lineage>
        <taxon>Bacteria</taxon>
        <taxon>Pseudomonadati</taxon>
        <taxon>Pseudomonadota</taxon>
        <taxon>Betaproteobacteria</taxon>
        <taxon>Burkholderiales</taxon>
        <taxon>Burkholderiaceae</taxon>
        <taxon>Cupriavidus</taxon>
    </lineage>
</organism>
<reference evidence="1 2" key="1">
    <citation type="submission" date="2017-12" db="EMBL/GenBank/DDBJ databases">
        <title>Genome sequence of the active heterotrophic nitrifier-denitrifier, Cupriavidus pauculus UM1.</title>
        <authorList>
            <person name="Putonti C."/>
            <person name="Castignetti D."/>
        </authorList>
    </citation>
    <scope>NUCLEOTIDE SEQUENCE [LARGE SCALE GENOMIC DNA]</scope>
    <source>
        <strain evidence="1 2">UM1</strain>
    </source>
</reference>
<sequence length="148" mass="16307">MLLSSAANAVADTPERPGECRAIERWRPQSEYPLGSCVYAGKYIWANDAHARAGQRPGSDDRRWYKIGDNTLDDLNVVVAANAAVQPTVFTYTAEAPWTNSRVQFVAKGTQRKQVVAYPQDGYTALKVLASMEGDGYSGRVVPLWLRA</sequence>
<evidence type="ECO:0000313" key="1">
    <source>
        <dbReference type="EMBL" id="PLQ02295.1"/>
    </source>
</evidence>
<dbReference type="AlphaFoldDB" id="A0A2N5CJE0"/>
<dbReference type="RefSeq" id="WP_101680073.1">
    <property type="nucleotide sequence ID" value="NZ_PJRP01000001.1"/>
</dbReference>
<gene>
    <name evidence="1" type="ORF">CYJ10_03090</name>
</gene>
<name>A0A2N5CJE0_9BURK</name>
<protein>
    <submittedName>
        <fullName evidence="1">Uncharacterized protein</fullName>
    </submittedName>
</protein>
<evidence type="ECO:0000313" key="2">
    <source>
        <dbReference type="Proteomes" id="UP000234341"/>
    </source>
</evidence>
<comment type="caution">
    <text evidence="1">The sequence shown here is derived from an EMBL/GenBank/DDBJ whole genome shotgun (WGS) entry which is preliminary data.</text>
</comment>
<dbReference type="EMBL" id="PJRP01000001">
    <property type="protein sequence ID" value="PLQ02295.1"/>
    <property type="molecule type" value="Genomic_DNA"/>
</dbReference>
<dbReference type="Proteomes" id="UP000234341">
    <property type="component" value="Unassembled WGS sequence"/>
</dbReference>